<keyword evidence="2" id="KW-1185">Reference proteome</keyword>
<accession>A0A1E8PVQ4</accession>
<reference evidence="1 2" key="1">
    <citation type="submission" date="2016-09" db="EMBL/GenBank/DDBJ databases">
        <title>genome sequence of Mycobacterium sp. 739 SCH.</title>
        <authorList>
            <person name="Greninger A.L."/>
            <person name="Qin X."/>
            <person name="Jerome K."/>
            <person name="Vora S."/>
            <person name="Quinn K."/>
        </authorList>
    </citation>
    <scope>NUCLEOTIDE SEQUENCE [LARGE SCALE GENOMIC DNA]</scope>
    <source>
        <strain evidence="1 2">SCH</strain>
    </source>
</reference>
<dbReference type="AlphaFoldDB" id="A0A1E8PVQ4"/>
<gene>
    <name evidence="1" type="ORF">BEL07_28565</name>
</gene>
<evidence type="ECO:0000313" key="2">
    <source>
        <dbReference type="Proteomes" id="UP000178953"/>
    </source>
</evidence>
<evidence type="ECO:0000313" key="1">
    <source>
        <dbReference type="EMBL" id="OFJ50383.1"/>
    </source>
</evidence>
<organism evidence="1 2">
    <name type="scientific">Mycolicibacterium grossiae</name>
    <dbReference type="NCBI Taxonomy" id="1552759"/>
    <lineage>
        <taxon>Bacteria</taxon>
        <taxon>Bacillati</taxon>
        <taxon>Actinomycetota</taxon>
        <taxon>Actinomycetes</taxon>
        <taxon>Mycobacteriales</taxon>
        <taxon>Mycobacteriaceae</taxon>
        <taxon>Mycolicibacterium</taxon>
    </lineage>
</organism>
<name>A0A1E8PVQ4_9MYCO</name>
<dbReference type="EMBL" id="MCHX01000136">
    <property type="protein sequence ID" value="OFJ50383.1"/>
    <property type="molecule type" value="Genomic_DNA"/>
</dbReference>
<evidence type="ECO:0008006" key="3">
    <source>
        <dbReference type="Google" id="ProtNLM"/>
    </source>
</evidence>
<proteinExistence type="predicted"/>
<protein>
    <recommendedName>
        <fullName evidence="3">DUF4333 domain-containing protein</fullName>
    </recommendedName>
</protein>
<sequence length="87" mass="9362">MLVAQFAEWMSANTKSNIQISRVSCLDPAAAGALATCQFTATVDPHGPTTTYFHDFKCTAELDLAGSVTNVECPDSIAWILSEHITQ</sequence>
<comment type="caution">
    <text evidence="1">The sequence shown here is derived from an EMBL/GenBank/DDBJ whole genome shotgun (WGS) entry which is preliminary data.</text>
</comment>
<dbReference type="Proteomes" id="UP000178953">
    <property type="component" value="Unassembled WGS sequence"/>
</dbReference>